<dbReference type="GO" id="GO:0005737">
    <property type="term" value="C:cytoplasm"/>
    <property type="evidence" value="ECO:0007669"/>
    <property type="project" value="UniProtKB-SubCell"/>
</dbReference>
<dbReference type="GO" id="GO:0003992">
    <property type="term" value="F:N2-acetyl-L-ornithine:2-oxoglutarate 5-aminotransferase activity"/>
    <property type="evidence" value="ECO:0007669"/>
    <property type="project" value="UniProtKB-UniRule"/>
</dbReference>
<dbReference type="InterPro" id="IPR015422">
    <property type="entry name" value="PyrdxlP-dep_Trfase_small"/>
</dbReference>
<dbReference type="NCBIfam" id="NF002325">
    <property type="entry name" value="PRK01278.1"/>
    <property type="match status" value="1"/>
</dbReference>
<dbReference type="EMBL" id="NIQU01000005">
    <property type="protein sequence ID" value="PIA68070.1"/>
    <property type="molecule type" value="Genomic_DNA"/>
</dbReference>
<feature type="modified residue" description="N6-(pyridoxal phosphate)lysine" evidence="4">
    <location>
        <position position="255"/>
    </location>
</feature>
<keyword evidence="1 4" id="KW-0032">Aminotransferase</keyword>
<reference evidence="6" key="1">
    <citation type="submission" date="2017-06" db="EMBL/GenBank/DDBJ databases">
        <authorList>
            <person name="Rastogi G."/>
            <person name="Vaishampayan P."/>
            <person name="Seuylemezian A."/>
        </authorList>
    </citation>
    <scope>NUCLEOTIDE SEQUENCE [LARGE SCALE GENOMIC DNA]</scope>
    <source>
        <strain evidence="6">PI11</strain>
    </source>
</reference>
<dbReference type="GO" id="GO:0042802">
    <property type="term" value="F:identical protein binding"/>
    <property type="evidence" value="ECO:0007669"/>
    <property type="project" value="TreeGrafter"/>
</dbReference>
<dbReference type="InterPro" id="IPR050103">
    <property type="entry name" value="Class-III_PLP-dep_AT"/>
</dbReference>
<feature type="binding site" evidence="4">
    <location>
        <begin position="226"/>
        <end position="229"/>
    </location>
    <ligand>
        <name>pyridoxal 5'-phosphate</name>
        <dbReference type="ChEBI" id="CHEBI:597326"/>
    </ligand>
</feature>
<dbReference type="EC" id="2.6.1.11" evidence="4"/>
<feature type="binding site" evidence="4">
    <location>
        <begin position="108"/>
        <end position="109"/>
    </location>
    <ligand>
        <name>pyridoxal 5'-phosphate</name>
        <dbReference type="ChEBI" id="CHEBI:597326"/>
    </ligand>
</feature>
<dbReference type="GO" id="GO:0006526">
    <property type="term" value="P:L-arginine biosynthetic process"/>
    <property type="evidence" value="ECO:0007669"/>
    <property type="project" value="UniProtKB-UniRule"/>
</dbReference>
<comment type="similarity">
    <text evidence="4">Belongs to the class-III pyridoxal-phosphate-dependent aminotransferase family. ArgD subfamily.</text>
</comment>
<keyword evidence="4" id="KW-0963">Cytoplasm</keyword>
<dbReference type="GO" id="GO:0030170">
    <property type="term" value="F:pyridoxal phosphate binding"/>
    <property type="evidence" value="ECO:0007669"/>
    <property type="project" value="InterPro"/>
</dbReference>
<organism evidence="5 6">
    <name type="scientific">Pseudomonas sediminis</name>
    <dbReference type="NCBI Taxonomy" id="1691904"/>
    <lineage>
        <taxon>Bacteria</taxon>
        <taxon>Pseudomonadati</taxon>
        <taxon>Pseudomonadota</taxon>
        <taxon>Gammaproteobacteria</taxon>
        <taxon>Pseudomonadales</taxon>
        <taxon>Pseudomonadaceae</taxon>
        <taxon>Pseudomonas</taxon>
    </lineage>
</organism>
<dbReference type="InterPro" id="IPR015421">
    <property type="entry name" value="PyrdxlP-dep_Trfase_major"/>
</dbReference>
<dbReference type="PIRSF" id="PIRSF000521">
    <property type="entry name" value="Transaminase_4ab_Lys_Orn"/>
    <property type="match status" value="1"/>
</dbReference>
<dbReference type="Pfam" id="PF00202">
    <property type="entry name" value="Aminotran_3"/>
    <property type="match status" value="1"/>
</dbReference>
<gene>
    <name evidence="4" type="primary">argD</name>
    <name evidence="5" type="ORF">CDO35_13255</name>
</gene>
<dbReference type="CDD" id="cd00610">
    <property type="entry name" value="OAT_like"/>
    <property type="match status" value="1"/>
</dbReference>
<dbReference type="PANTHER" id="PTHR11986:SF113">
    <property type="entry name" value="SUCCINYLORNITHINE TRANSAMINASE"/>
    <property type="match status" value="1"/>
</dbReference>
<evidence type="ECO:0000313" key="6">
    <source>
        <dbReference type="Proteomes" id="UP000229504"/>
    </source>
</evidence>
<dbReference type="UniPathway" id="UPA00068">
    <property type="reaction ID" value="UER00109"/>
</dbReference>
<dbReference type="InterPro" id="IPR015424">
    <property type="entry name" value="PyrdxlP-dep_Trfase"/>
</dbReference>
<dbReference type="InterPro" id="IPR049704">
    <property type="entry name" value="Aminotrans_3_PPA_site"/>
</dbReference>
<dbReference type="HAMAP" id="MF_01107">
    <property type="entry name" value="ArgD_aminotrans_3"/>
    <property type="match status" value="1"/>
</dbReference>
<accession>A0A2G5FJA0</accession>
<dbReference type="Gene3D" id="3.40.640.10">
    <property type="entry name" value="Type I PLP-dependent aspartate aminotransferase-like (Major domain)"/>
    <property type="match status" value="1"/>
</dbReference>
<dbReference type="NCBIfam" id="TIGR03246">
    <property type="entry name" value="arg_catab_astC"/>
    <property type="match status" value="1"/>
</dbReference>
<evidence type="ECO:0000256" key="2">
    <source>
        <dbReference type="ARBA" id="ARBA00022679"/>
    </source>
</evidence>
<comment type="subcellular location">
    <subcellularLocation>
        <location evidence="4">Cytoplasm</location>
    </subcellularLocation>
</comment>
<evidence type="ECO:0000313" key="5">
    <source>
        <dbReference type="EMBL" id="PIA68070.1"/>
    </source>
</evidence>
<comment type="miscellaneous">
    <text evidence="4">May also have succinyldiaminopimelate aminotransferase activity, thus carrying out the corresponding step in lysine biosynthesis.</text>
</comment>
<comment type="subunit">
    <text evidence="4">Homodimer.</text>
</comment>
<dbReference type="InterPro" id="IPR017652">
    <property type="entry name" value="Ac/SucOrn_transaminase_bac"/>
</dbReference>
<evidence type="ECO:0000256" key="4">
    <source>
        <dbReference type="HAMAP-Rule" id="MF_01107"/>
    </source>
</evidence>
<keyword evidence="2 4" id="KW-0808">Transferase</keyword>
<dbReference type="NCBIfam" id="TIGR00707">
    <property type="entry name" value="argD"/>
    <property type="match status" value="1"/>
</dbReference>
<dbReference type="NCBIfam" id="NF009047">
    <property type="entry name" value="PRK12381.1"/>
    <property type="match status" value="1"/>
</dbReference>
<protein>
    <recommendedName>
        <fullName evidence="4">Acetylornithine aminotransferase</fullName>
        <shortName evidence="4">ACOAT</shortName>
        <ecNumber evidence="4">2.6.1.11</ecNumber>
    </recommendedName>
</protein>
<keyword evidence="4" id="KW-0028">Amino-acid biosynthesis</keyword>
<comment type="cofactor">
    <cofactor evidence="4">
        <name>pyridoxal 5'-phosphate</name>
        <dbReference type="ChEBI" id="CHEBI:597326"/>
    </cofactor>
    <text evidence="4">Binds 1 pyridoxal phosphate per subunit.</text>
</comment>
<dbReference type="FunFam" id="3.40.640.10:FF:000004">
    <property type="entry name" value="Acetylornithine aminotransferase"/>
    <property type="match status" value="1"/>
</dbReference>
<feature type="binding site" evidence="4">
    <location>
        <position position="283"/>
    </location>
    <ligand>
        <name>N(2)-acetyl-L-ornithine</name>
        <dbReference type="ChEBI" id="CHEBI:57805"/>
    </ligand>
</feature>
<dbReference type="RefSeq" id="WP_099525201.1">
    <property type="nucleotide sequence ID" value="NZ_NIQU01000005.1"/>
</dbReference>
<dbReference type="InterPro" id="IPR005814">
    <property type="entry name" value="Aminotrans_3"/>
</dbReference>
<dbReference type="NCBIfam" id="NF003468">
    <property type="entry name" value="PRK05093.1"/>
    <property type="match status" value="1"/>
</dbReference>
<dbReference type="PROSITE" id="PS00600">
    <property type="entry name" value="AA_TRANSFER_CLASS_3"/>
    <property type="match status" value="1"/>
</dbReference>
<comment type="pathway">
    <text evidence="4">Amino-acid biosynthesis; L-arginine biosynthesis; N(2)-acetyl-L-ornithine from L-glutamate: step 4/4.</text>
</comment>
<keyword evidence="4" id="KW-0055">Arginine biosynthesis</keyword>
<name>A0A2G5FJA0_9PSED</name>
<evidence type="ECO:0000256" key="3">
    <source>
        <dbReference type="ARBA" id="ARBA00022898"/>
    </source>
</evidence>
<evidence type="ECO:0000256" key="1">
    <source>
        <dbReference type="ARBA" id="ARBA00022576"/>
    </source>
</evidence>
<dbReference type="Proteomes" id="UP000229504">
    <property type="component" value="Unassembled WGS sequence"/>
</dbReference>
<feature type="binding site" evidence="4">
    <location>
        <position position="141"/>
    </location>
    <ligand>
        <name>pyridoxal 5'-phosphate</name>
        <dbReference type="ChEBI" id="CHEBI:597326"/>
    </ligand>
</feature>
<dbReference type="AlphaFoldDB" id="A0A2G5FJA0"/>
<dbReference type="SUPFAM" id="SSF53383">
    <property type="entry name" value="PLP-dependent transferases"/>
    <property type="match status" value="1"/>
</dbReference>
<dbReference type="InterPro" id="IPR004636">
    <property type="entry name" value="AcOrn/SuccOrn_fam"/>
</dbReference>
<comment type="caution">
    <text evidence="5">The sequence shown here is derived from an EMBL/GenBank/DDBJ whole genome shotgun (WGS) entry which is preliminary data.</text>
</comment>
<dbReference type="Gene3D" id="3.90.1150.10">
    <property type="entry name" value="Aspartate Aminotransferase, domain 1"/>
    <property type="match status" value="1"/>
</dbReference>
<comment type="catalytic activity">
    <reaction evidence="4">
        <text>N(2)-acetyl-L-ornithine + 2-oxoglutarate = N-acetyl-L-glutamate 5-semialdehyde + L-glutamate</text>
        <dbReference type="Rhea" id="RHEA:18049"/>
        <dbReference type="ChEBI" id="CHEBI:16810"/>
        <dbReference type="ChEBI" id="CHEBI:29123"/>
        <dbReference type="ChEBI" id="CHEBI:29985"/>
        <dbReference type="ChEBI" id="CHEBI:57805"/>
        <dbReference type="EC" id="2.6.1.11"/>
    </reaction>
</comment>
<feature type="binding site" evidence="4">
    <location>
        <position position="144"/>
    </location>
    <ligand>
        <name>N(2)-acetyl-L-ornithine</name>
        <dbReference type="ChEBI" id="CHEBI:57805"/>
    </ligand>
</feature>
<keyword evidence="3 4" id="KW-0663">Pyridoxal phosphate</keyword>
<proteinExistence type="inferred from homology"/>
<dbReference type="PANTHER" id="PTHR11986">
    <property type="entry name" value="AMINOTRANSFERASE CLASS III"/>
    <property type="match status" value="1"/>
</dbReference>
<feature type="binding site" evidence="4">
    <location>
        <position position="284"/>
    </location>
    <ligand>
        <name>pyridoxal 5'-phosphate</name>
        <dbReference type="ChEBI" id="CHEBI:597326"/>
    </ligand>
</feature>
<sequence length="406" mass="43316">MSVQHDAVQRADFDQFMVPNYAPAAFVPVRGLGSRVWDQSGRELIDFAGGIAVNVLGHCHPALVAALTEQANTLWHISNVFTNEPTLRLGKKLVEATFAERVFFCNSGAEANEAAFKLARRVAHDRFGPEKHEIIAATNSFHGRTLFTVSVGGQPKYSDGFGPKIQGITHVPYNDLEALKAAISDKTCAVVLEPVQGEGGVLPADKAYLQGARELCNAHNALLVFDEVQSGMGRTGELFAYMNYGVVPDILSSAKSLGGGFPIAAMLTTTDLAKHFSPGTHGTTYGGNPLACAVGEAVLDIVNTAETLNGVKAKSEQFKTRLLALGKQYGLFEQVRGMGLLLGCVLNDAWMGKAKQVLDAATSEGLMILQAGPDVVRFAPSLVVEEADIDEGLARFERALSKLTAA</sequence>